<accession>A0A8S3ZRJ4</accession>
<keyword evidence="4" id="KW-0812">Transmembrane</keyword>
<dbReference type="AlphaFoldDB" id="A0A8S3ZRJ4"/>
<comment type="caution">
    <text evidence="8">The sequence shown here is derived from an EMBL/GenBank/DDBJ whole genome shotgun (WGS) entry which is preliminary data.</text>
</comment>
<dbReference type="Proteomes" id="UP000678393">
    <property type="component" value="Unassembled WGS sequence"/>
</dbReference>
<dbReference type="OrthoDB" id="66620at2759"/>
<dbReference type="SUPFAM" id="SSF52540">
    <property type="entry name" value="P-loop containing nucleoside triphosphate hydrolases"/>
    <property type="match status" value="1"/>
</dbReference>
<keyword evidence="6" id="KW-0472">Membrane</keyword>
<evidence type="ECO:0000256" key="6">
    <source>
        <dbReference type="ARBA" id="ARBA00023136"/>
    </source>
</evidence>
<dbReference type="EMBL" id="CAJHNH020003890">
    <property type="protein sequence ID" value="CAG5130202.1"/>
    <property type="molecule type" value="Genomic_DNA"/>
</dbReference>
<comment type="similarity">
    <text evidence="2">Belongs to the ABC transporter superfamily. ABCG family. Eye pigment precursor importer (TC 3.A.1.204) subfamily.</text>
</comment>
<dbReference type="GO" id="GO:0005524">
    <property type="term" value="F:ATP binding"/>
    <property type="evidence" value="ECO:0007669"/>
    <property type="project" value="InterPro"/>
</dbReference>
<dbReference type="PANTHER" id="PTHR48041">
    <property type="entry name" value="ABC TRANSPORTER G FAMILY MEMBER 28"/>
    <property type="match status" value="1"/>
</dbReference>
<evidence type="ECO:0000313" key="8">
    <source>
        <dbReference type="EMBL" id="CAG5130202.1"/>
    </source>
</evidence>
<dbReference type="GO" id="GO:0016887">
    <property type="term" value="F:ATP hydrolysis activity"/>
    <property type="evidence" value="ECO:0007669"/>
    <property type="project" value="InterPro"/>
</dbReference>
<proteinExistence type="inferred from homology"/>
<evidence type="ECO:0000313" key="9">
    <source>
        <dbReference type="Proteomes" id="UP000678393"/>
    </source>
</evidence>
<feature type="domain" description="ABC transporter" evidence="7">
    <location>
        <begin position="12"/>
        <end position="69"/>
    </location>
</feature>
<comment type="subcellular location">
    <subcellularLocation>
        <location evidence="1">Membrane</location>
        <topology evidence="1">Multi-pass membrane protein</topology>
    </subcellularLocation>
</comment>
<organism evidence="8 9">
    <name type="scientific">Candidula unifasciata</name>
    <dbReference type="NCBI Taxonomy" id="100452"/>
    <lineage>
        <taxon>Eukaryota</taxon>
        <taxon>Metazoa</taxon>
        <taxon>Spiralia</taxon>
        <taxon>Lophotrochozoa</taxon>
        <taxon>Mollusca</taxon>
        <taxon>Gastropoda</taxon>
        <taxon>Heterobranchia</taxon>
        <taxon>Euthyneura</taxon>
        <taxon>Panpulmonata</taxon>
        <taxon>Eupulmonata</taxon>
        <taxon>Stylommatophora</taxon>
        <taxon>Helicina</taxon>
        <taxon>Helicoidea</taxon>
        <taxon>Geomitridae</taxon>
        <taxon>Candidula</taxon>
    </lineage>
</organism>
<keyword evidence="5" id="KW-1133">Transmembrane helix</keyword>
<evidence type="ECO:0000256" key="5">
    <source>
        <dbReference type="ARBA" id="ARBA00022989"/>
    </source>
</evidence>
<name>A0A8S3ZRJ4_9EUPU</name>
<gene>
    <name evidence="8" type="ORF">CUNI_LOCUS15760</name>
</gene>
<dbReference type="Gene3D" id="3.40.50.300">
    <property type="entry name" value="P-loop containing nucleotide triphosphate hydrolases"/>
    <property type="match status" value="1"/>
</dbReference>
<evidence type="ECO:0000256" key="2">
    <source>
        <dbReference type="ARBA" id="ARBA00005814"/>
    </source>
</evidence>
<dbReference type="PANTHER" id="PTHR48041:SF139">
    <property type="entry name" value="PROTEIN SCARLET"/>
    <property type="match status" value="1"/>
</dbReference>
<keyword evidence="9" id="KW-1185">Reference proteome</keyword>
<dbReference type="GO" id="GO:0005886">
    <property type="term" value="C:plasma membrane"/>
    <property type="evidence" value="ECO:0007669"/>
    <property type="project" value="TreeGrafter"/>
</dbReference>
<protein>
    <recommendedName>
        <fullName evidence="7">ABC transporter domain-containing protein</fullName>
    </recommendedName>
</protein>
<evidence type="ECO:0000256" key="4">
    <source>
        <dbReference type="ARBA" id="ARBA00022692"/>
    </source>
</evidence>
<dbReference type="Pfam" id="PF00005">
    <property type="entry name" value="ABC_tran"/>
    <property type="match status" value="1"/>
</dbReference>
<dbReference type="InterPro" id="IPR003439">
    <property type="entry name" value="ABC_transporter-like_ATP-bd"/>
</dbReference>
<keyword evidence="3" id="KW-0813">Transport</keyword>
<dbReference type="GO" id="GO:0042626">
    <property type="term" value="F:ATPase-coupled transmembrane transporter activity"/>
    <property type="evidence" value="ECO:0007669"/>
    <property type="project" value="TreeGrafter"/>
</dbReference>
<sequence length="91" mass="9935">MDKRLDKRARIARVEEVILEMGLTGCANSRIGLAHGTKKGISGGERKRLAFASEALTNPPIFFCDEPTSSLDTFMAQSIVQTLQVYSTSCV</sequence>
<evidence type="ECO:0000256" key="1">
    <source>
        <dbReference type="ARBA" id="ARBA00004141"/>
    </source>
</evidence>
<dbReference type="InterPro" id="IPR027417">
    <property type="entry name" value="P-loop_NTPase"/>
</dbReference>
<dbReference type="InterPro" id="IPR050352">
    <property type="entry name" value="ABCG_transporters"/>
</dbReference>
<evidence type="ECO:0000256" key="3">
    <source>
        <dbReference type="ARBA" id="ARBA00022448"/>
    </source>
</evidence>
<reference evidence="8" key="1">
    <citation type="submission" date="2021-04" db="EMBL/GenBank/DDBJ databases">
        <authorList>
            <consortium name="Molecular Ecology Group"/>
        </authorList>
    </citation>
    <scope>NUCLEOTIDE SEQUENCE</scope>
</reference>
<evidence type="ECO:0000259" key="7">
    <source>
        <dbReference type="Pfam" id="PF00005"/>
    </source>
</evidence>